<keyword evidence="3" id="KW-1185">Reference proteome</keyword>
<reference evidence="2 3" key="1">
    <citation type="submission" date="2017-02" db="EMBL/GenBank/DDBJ databases">
        <title>Genomic diversity within the haloalkaliphilic genus Thioalkalivibrio.</title>
        <authorList>
            <person name="Ahn A.-C."/>
            <person name="Meier-Kolthoff J."/>
            <person name="Overmars L."/>
            <person name="Richter M."/>
            <person name="Woyke T."/>
            <person name="Sorokin D.Y."/>
            <person name="Muyzer G."/>
        </authorList>
    </citation>
    <scope>NUCLEOTIDE SEQUENCE [LARGE SCALE GENOMIC DNA]</scope>
    <source>
        <strain evidence="2 3">ALJD</strain>
    </source>
</reference>
<evidence type="ECO:0008006" key="4">
    <source>
        <dbReference type="Google" id="ProtNLM"/>
    </source>
</evidence>
<dbReference type="EMBL" id="MVBK01000001">
    <property type="protein sequence ID" value="OOG28854.1"/>
    <property type="molecule type" value="Genomic_DNA"/>
</dbReference>
<evidence type="ECO:0000313" key="2">
    <source>
        <dbReference type="EMBL" id="OOG28854.1"/>
    </source>
</evidence>
<accession>A0A1V3NV49</accession>
<dbReference type="RefSeq" id="WP_077277189.1">
    <property type="nucleotide sequence ID" value="NZ_MVBK01000001.1"/>
</dbReference>
<protein>
    <recommendedName>
        <fullName evidence="4">Antirestriction protein</fullName>
    </recommendedName>
</protein>
<dbReference type="Pfam" id="PF03230">
    <property type="entry name" value="Antirestrict"/>
    <property type="match status" value="1"/>
</dbReference>
<dbReference type="InterPro" id="IPR042297">
    <property type="entry name" value="Antirestriction_sf"/>
</dbReference>
<organism evidence="2 3">
    <name type="scientific">Thioalkalivibrio denitrificans</name>
    <dbReference type="NCBI Taxonomy" id="108003"/>
    <lineage>
        <taxon>Bacteria</taxon>
        <taxon>Pseudomonadati</taxon>
        <taxon>Pseudomonadota</taxon>
        <taxon>Gammaproteobacteria</taxon>
        <taxon>Chromatiales</taxon>
        <taxon>Ectothiorhodospiraceae</taxon>
        <taxon>Thioalkalivibrio</taxon>
    </lineage>
</organism>
<name>A0A1V3NV49_9GAMM</name>
<dbReference type="Proteomes" id="UP000189462">
    <property type="component" value="Unassembled WGS sequence"/>
</dbReference>
<evidence type="ECO:0000256" key="1">
    <source>
        <dbReference type="ARBA" id="ARBA00008618"/>
    </source>
</evidence>
<proteinExistence type="inferred from homology"/>
<dbReference type="InterPro" id="IPR004914">
    <property type="entry name" value="Antirestrict"/>
</dbReference>
<comment type="caution">
    <text evidence="2">The sequence shown here is derived from an EMBL/GenBank/DDBJ whole genome shotgun (WGS) entry which is preliminary data.</text>
</comment>
<sequence length="138" mass="15380">MYAHNAAAVTAVQVPGDERIGTMPSVFGKHMIVAEAMVYDMMGRLCDTYHGAYWQFFRLSNGGFYMAPEHDGNMKISWPMNGYEGEMSPDAAGIVACLFAFSLMAERTTDERFIDLFHALREFAAGHPECRKILAAID</sequence>
<comment type="similarity">
    <text evidence="1">Belongs to the antirestriction protein family.</text>
</comment>
<dbReference type="AlphaFoldDB" id="A0A1V3NV49"/>
<evidence type="ECO:0000313" key="3">
    <source>
        <dbReference type="Proteomes" id="UP000189462"/>
    </source>
</evidence>
<dbReference type="OrthoDB" id="1164967at2"/>
<dbReference type="STRING" id="108003.B1C78_00530"/>
<dbReference type="Gene3D" id="3.30.70.3580">
    <property type="entry name" value="Antirestriction protein"/>
    <property type="match status" value="1"/>
</dbReference>
<gene>
    <name evidence="2" type="ORF">B1C78_00530</name>
</gene>